<protein>
    <submittedName>
        <fullName evidence="2">Cytochrome oxidase maturation protein, cbb3-type</fullName>
    </submittedName>
</protein>
<dbReference type="AlphaFoldDB" id="A0A193LDY5"/>
<dbReference type="KEGG" id="woc:BA177_05540"/>
<organism evidence="2 3">
    <name type="scientific">Woeseia oceani</name>
    <dbReference type="NCBI Taxonomy" id="1548547"/>
    <lineage>
        <taxon>Bacteria</taxon>
        <taxon>Pseudomonadati</taxon>
        <taxon>Pseudomonadota</taxon>
        <taxon>Gammaproteobacteria</taxon>
        <taxon>Woeseiales</taxon>
        <taxon>Woeseiaceae</taxon>
        <taxon>Woeseia</taxon>
    </lineage>
</organism>
<proteinExistence type="predicted"/>
<reference evidence="2 3" key="1">
    <citation type="submission" date="2016-06" db="EMBL/GenBank/DDBJ databases">
        <title>Complete genome sequence of a deep-branching marine Gamma Proteobacterium Woeseia oceani type strain XK5.</title>
        <authorList>
            <person name="Mu D."/>
            <person name="Du Z."/>
        </authorList>
    </citation>
    <scope>NUCLEOTIDE SEQUENCE [LARGE SCALE GENOMIC DNA]</scope>
    <source>
        <strain evidence="2 3">XK5</strain>
    </source>
</reference>
<dbReference type="STRING" id="1548547.BA177_05540"/>
<dbReference type="OrthoDB" id="9802763at2"/>
<keyword evidence="3" id="KW-1185">Reference proteome</keyword>
<dbReference type="NCBIfam" id="TIGR00847">
    <property type="entry name" value="ccoS"/>
    <property type="match status" value="1"/>
</dbReference>
<accession>A0A193LDY5</accession>
<gene>
    <name evidence="2" type="ORF">BA177_05540</name>
</gene>
<dbReference type="Pfam" id="PF03597">
    <property type="entry name" value="FixS"/>
    <property type="match status" value="1"/>
</dbReference>
<name>A0A193LDY5_9GAMM</name>
<evidence type="ECO:0000313" key="3">
    <source>
        <dbReference type="Proteomes" id="UP000092695"/>
    </source>
</evidence>
<dbReference type="PANTHER" id="PTHR41532">
    <property type="entry name" value="FIXS PROTEIN"/>
    <property type="match status" value="1"/>
</dbReference>
<evidence type="ECO:0000313" key="2">
    <source>
        <dbReference type="EMBL" id="ANO50740.1"/>
    </source>
</evidence>
<dbReference type="InterPro" id="IPR004714">
    <property type="entry name" value="Cyt_oxidase_maturation_cbb3"/>
</dbReference>
<dbReference type="RefSeq" id="WP_068613940.1">
    <property type="nucleotide sequence ID" value="NZ_CP016268.1"/>
</dbReference>
<feature type="region of interest" description="Disordered" evidence="1">
    <location>
        <begin position="42"/>
        <end position="63"/>
    </location>
</feature>
<dbReference type="EMBL" id="CP016268">
    <property type="protein sequence ID" value="ANO50740.1"/>
    <property type="molecule type" value="Genomic_DNA"/>
</dbReference>
<dbReference type="PANTHER" id="PTHR41532:SF1">
    <property type="entry name" value="FIXS PROTEIN"/>
    <property type="match status" value="1"/>
</dbReference>
<sequence>MNSLFLLIPLGLALLAGAVWAFFWATGSGQFDDMDSPAWSVVLDDDTAPPQSSERAQRRGDTR</sequence>
<evidence type="ECO:0000256" key="1">
    <source>
        <dbReference type="SAM" id="MobiDB-lite"/>
    </source>
</evidence>
<dbReference type="Proteomes" id="UP000092695">
    <property type="component" value="Chromosome"/>
</dbReference>